<evidence type="ECO:0000256" key="2">
    <source>
        <dbReference type="SAM" id="MobiDB-lite"/>
    </source>
</evidence>
<proteinExistence type="predicted"/>
<keyword evidence="1" id="KW-0175">Coiled coil</keyword>
<protein>
    <submittedName>
        <fullName evidence="3">Uncharacterized protein</fullName>
    </submittedName>
</protein>
<name>K0SUG9_THAOC</name>
<feature type="compositionally biased region" description="Basic and acidic residues" evidence="2">
    <location>
        <begin position="195"/>
        <end position="207"/>
    </location>
</feature>
<sequence>MRSSRDADDIRLRLKLLRRTGAGLGLGRGRIWIRLNDSAASRRQFPQTATIEELIGINDDDMKAAYGDNWRAKAFKDDPNAKLRRGFKYASKGRGFFVSVISDKDEDKESAAPDRLAVARDDEVDKILNQVKAGYNLADRPTSRKAPSTAAPLCSKPAAGSKRKDFSGKNNGHVGAPPPSKKTKTSAAAALGSADDPRKVSPSTAKKDDIAVMHSKNVAAAKEVLSGLVGMGSNLKKVTGQKLRSAEAVPGAELEITATVEAQTTNQQGYLGREDEEFDMLGGLNDQWIDGIATELMAFVKDKIRSSDKQTAPDVLVQSVASVAISRLLEVQESTDGVFELKSTASNGRVETNKFLKIPRVRRVKTGSRAESQKKYVRKKAQFLEGLINTMSHAESASSKRLTKNIIKNLGRRFDLTVVEKDSVELAPHEVVTLRDTAGIGTNATYRFASALQALRPELDLFPPAVKAVLAMFEKTDNFDMGLELLHLQVNKDATKKRLLPFVWVKRVWHVIQSMIESSTADETFERSEDFMRPLFKGKVAVTYNIDKGGDDIMVSIRLVNRSSGNSMKFTFPIATVGGPLMENYENELESIFNEKFPIGRTLQHLCFAPKEQKKKKTVRNIEAELLEECVNESAVQFDDEESDEGLTPEVEIPVDATKLSVRLVTRQNELKTCVGVQILHEGNVIHSRRFAKAVGRTKTSLSKRWTMRAQFMQVVGFPAHDMKQQLVLAGIPSNSCKRPCPHCTEEDGNFNAKHCTTRMFNAIKRKKPSISPVAPKDPVTRTGTQWSTSACAQRYNEEVGTGTIPSRVHQSSVNERCASVTKPPLIDEHGKNSGEPTHMSMGVANKHNEKIRRYCREIDMKLPFYQLVVETSKEVEKTLRGLLSLEAKESSSALAPLHRESNKFRTELNRVLRLSEQLEKEISESDSADSRADLEDEIICLQERADDILKQCQAHSKNTQYGHLVQLQVGLLSFHDALEKFL</sequence>
<dbReference type="AlphaFoldDB" id="K0SUG9"/>
<evidence type="ECO:0000313" key="3">
    <source>
        <dbReference type="EMBL" id="EJK69060.1"/>
    </source>
</evidence>
<feature type="region of interest" description="Disordered" evidence="2">
    <location>
        <begin position="138"/>
        <end position="207"/>
    </location>
</feature>
<keyword evidence="4" id="KW-1185">Reference proteome</keyword>
<accession>K0SUG9</accession>
<feature type="coiled-coil region" evidence="1">
    <location>
        <begin position="902"/>
        <end position="952"/>
    </location>
</feature>
<comment type="caution">
    <text evidence="3">The sequence shown here is derived from an EMBL/GenBank/DDBJ whole genome shotgun (WGS) entry which is preliminary data.</text>
</comment>
<organism evidence="3 4">
    <name type="scientific">Thalassiosira oceanica</name>
    <name type="common">Marine diatom</name>
    <dbReference type="NCBI Taxonomy" id="159749"/>
    <lineage>
        <taxon>Eukaryota</taxon>
        <taxon>Sar</taxon>
        <taxon>Stramenopiles</taxon>
        <taxon>Ochrophyta</taxon>
        <taxon>Bacillariophyta</taxon>
        <taxon>Coscinodiscophyceae</taxon>
        <taxon>Thalassiosirophycidae</taxon>
        <taxon>Thalassiosirales</taxon>
        <taxon>Thalassiosiraceae</taxon>
        <taxon>Thalassiosira</taxon>
    </lineage>
</organism>
<evidence type="ECO:0000313" key="4">
    <source>
        <dbReference type="Proteomes" id="UP000266841"/>
    </source>
</evidence>
<dbReference type="Proteomes" id="UP000266841">
    <property type="component" value="Unassembled WGS sequence"/>
</dbReference>
<gene>
    <name evidence="3" type="ORF">THAOC_09721</name>
</gene>
<evidence type="ECO:0000256" key="1">
    <source>
        <dbReference type="SAM" id="Coils"/>
    </source>
</evidence>
<dbReference type="EMBL" id="AGNL01010498">
    <property type="protein sequence ID" value="EJK69060.1"/>
    <property type="molecule type" value="Genomic_DNA"/>
</dbReference>
<reference evidence="3 4" key="1">
    <citation type="journal article" date="2012" name="Genome Biol.">
        <title>Genome and low-iron response of an oceanic diatom adapted to chronic iron limitation.</title>
        <authorList>
            <person name="Lommer M."/>
            <person name="Specht M."/>
            <person name="Roy A.S."/>
            <person name="Kraemer L."/>
            <person name="Andreson R."/>
            <person name="Gutowska M.A."/>
            <person name="Wolf J."/>
            <person name="Bergner S.V."/>
            <person name="Schilhabel M.B."/>
            <person name="Klostermeier U.C."/>
            <person name="Beiko R.G."/>
            <person name="Rosenstiel P."/>
            <person name="Hippler M."/>
            <person name="Laroche J."/>
        </authorList>
    </citation>
    <scope>NUCLEOTIDE SEQUENCE [LARGE SCALE GENOMIC DNA]</scope>
    <source>
        <strain evidence="3 4">CCMP1005</strain>
    </source>
</reference>